<keyword evidence="5" id="KW-0456">Lyase</keyword>
<dbReference type="Proteomes" id="UP001197974">
    <property type="component" value="Chromosome"/>
</dbReference>
<dbReference type="RefSeq" id="WP_226541901.1">
    <property type="nucleotide sequence ID" value="NZ_CP129013.1"/>
</dbReference>
<keyword evidence="8" id="KW-0032">Aminotransferase</keyword>
<evidence type="ECO:0000313" key="8">
    <source>
        <dbReference type="EMBL" id="WLR41909.1"/>
    </source>
</evidence>
<evidence type="ECO:0000259" key="6">
    <source>
        <dbReference type="Pfam" id="PF01276"/>
    </source>
</evidence>
<evidence type="ECO:0000259" key="7">
    <source>
        <dbReference type="Pfam" id="PF03711"/>
    </source>
</evidence>
<name>A0ABY9JSW7_9BACI</name>
<protein>
    <submittedName>
        <fullName evidence="8">Aminotransferase class I/II-fold pyridoxal phosphate-dependent enzyme</fullName>
    </submittedName>
</protein>
<dbReference type="Gene3D" id="3.90.105.10">
    <property type="entry name" value="Molybdopterin biosynthesis moea protein, domain 2"/>
    <property type="match status" value="1"/>
</dbReference>
<evidence type="ECO:0000256" key="4">
    <source>
        <dbReference type="ARBA" id="ARBA00022898"/>
    </source>
</evidence>
<dbReference type="InterPro" id="IPR052357">
    <property type="entry name" value="Orn_Lys_Arg_decarboxylase-I"/>
</dbReference>
<dbReference type="InterPro" id="IPR015421">
    <property type="entry name" value="PyrdxlP-dep_Trfase_major"/>
</dbReference>
<dbReference type="Pfam" id="PF01276">
    <property type="entry name" value="OKR_DC_1"/>
    <property type="match status" value="1"/>
</dbReference>
<gene>
    <name evidence="8" type="ORF">LC087_13910</name>
</gene>
<dbReference type="InterPro" id="IPR036633">
    <property type="entry name" value="Prn/Lys/Arg_de-COase_C_sf"/>
</dbReference>
<feature type="domain" description="Orn/Lys/Arg decarboxylase C-terminal" evidence="7">
    <location>
        <begin position="364"/>
        <end position="441"/>
    </location>
</feature>
<dbReference type="PANTHER" id="PTHR43277:SF3">
    <property type="entry name" value="DECARBOXYLASE, PUTATIVE-RELATED"/>
    <property type="match status" value="1"/>
</dbReference>
<feature type="domain" description="Orn/Lys/Arg decarboxylases family 1 pyridoxal-P attachment site" evidence="6">
    <location>
        <begin position="4"/>
        <end position="315"/>
    </location>
</feature>
<comment type="similarity">
    <text evidence="2">Belongs to the Orn/Lys/Arg decarboxylase class-I family.</text>
</comment>
<evidence type="ECO:0000256" key="3">
    <source>
        <dbReference type="ARBA" id="ARBA00022793"/>
    </source>
</evidence>
<evidence type="ECO:0000256" key="1">
    <source>
        <dbReference type="ARBA" id="ARBA00001933"/>
    </source>
</evidence>
<keyword evidence="3" id="KW-0210">Decarboxylase</keyword>
<keyword evidence="8" id="KW-0808">Transferase</keyword>
<evidence type="ECO:0000256" key="2">
    <source>
        <dbReference type="ARBA" id="ARBA00010671"/>
    </source>
</evidence>
<dbReference type="SUPFAM" id="SSF53383">
    <property type="entry name" value="PLP-dependent transferases"/>
    <property type="match status" value="1"/>
</dbReference>
<dbReference type="SUPFAM" id="SSF55904">
    <property type="entry name" value="Ornithine decarboxylase C-terminal domain"/>
    <property type="match status" value="1"/>
</dbReference>
<dbReference type="InterPro" id="IPR000310">
    <property type="entry name" value="Orn/Lys/Arg_deCO2ase_major_dom"/>
</dbReference>
<proteinExistence type="inferred from homology"/>
<dbReference type="Gene3D" id="3.40.640.10">
    <property type="entry name" value="Type I PLP-dependent aspartate aminotransferase-like (Major domain)"/>
    <property type="match status" value="1"/>
</dbReference>
<dbReference type="Pfam" id="PF03711">
    <property type="entry name" value="OKR_DC_1_C"/>
    <property type="match status" value="1"/>
</dbReference>
<dbReference type="PANTHER" id="PTHR43277">
    <property type="entry name" value="ARGININE DECARBOXYLASE"/>
    <property type="match status" value="1"/>
</dbReference>
<reference evidence="8 9" key="1">
    <citation type="submission" date="2023-06" db="EMBL/GenBank/DDBJ databases">
        <title>Five Gram-positive bacteria isolated from mangrove sediments in Shenzhen, Guangdong, China.</title>
        <authorList>
            <person name="Yu S."/>
            <person name="Zheng W."/>
            <person name="Huang Y."/>
        </authorList>
    </citation>
    <scope>NUCLEOTIDE SEQUENCE [LARGE SCALE GENOMIC DNA]</scope>
    <source>
        <strain evidence="8 9">SaN35-3</strain>
    </source>
</reference>
<dbReference type="InterPro" id="IPR015424">
    <property type="entry name" value="PyrdxlP-dep_Trfase"/>
</dbReference>
<dbReference type="EMBL" id="CP129013">
    <property type="protein sequence ID" value="WLR41909.1"/>
    <property type="molecule type" value="Genomic_DNA"/>
</dbReference>
<keyword evidence="9" id="KW-1185">Reference proteome</keyword>
<evidence type="ECO:0000256" key="5">
    <source>
        <dbReference type="ARBA" id="ARBA00023239"/>
    </source>
</evidence>
<organism evidence="8 9">
    <name type="scientific">Bacillus carboniphilus</name>
    <dbReference type="NCBI Taxonomy" id="86663"/>
    <lineage>
        <taxon>Bacteria</taxon>
        <taxon>Bacillati</taxon>
        <taxon>Bacillota</taxon>
        <taxon>Bacilli</taxon>
        <taxon>Bacillales</taxon>
        <taxon>Bacillaceae</taxon>
        <taxon>Bacillus</taxon>
    </lineage>
</organism>
<comment type="cofactor">
    <cofactor evidence="1">
        <name>pyridoxal 5'-phosphate</name>
        <dbReference type="ChEBI" id="CHEBI:597326"/>
    </cofactor>
</comment>
<keyword evidence="4" id="KW-0663">Pyridoxal phosphate</keyword>
<accession>A0ABY9JSW7</accession>
<dbReference type="GO" id="GO:0008483">
    <property type="term" value="F:transaminase activity"/>
    <property type="evidence" value="ECO:0007669"/>
    <property type="project" value="UniProtKB-KW"/>
</dbReference>
<dbReference type="CDD" id="cd00615">
    <property type="entry name" value="Orn_deC_like"/>
    <property type="match status" value="1"/>
</dbReference>
<dbReference type="InterPro" id="IPR008286">
    <property type="entry name" value="Prn/Lys/Arg_de-COase_C"/>
</dbReference>
<evidence type="ECO:0000313" key="9">
    <source>
        <dbReference type="Proteomes" id="UP001197974"/>
    </source>
</evidence>
<sequence>MEKTPIFTALQKHIAKSPLSFHVPGHKNGQVFHPTAMKYFKEILKLDVTELTGLDDLHHASGMIAEAEQLTADLYGVQSTSFLVNGSTVGNLAMIMAVCEEQDVVIVQRNCHKSIIHGLELVGAKPLFISPEWDEELLVGSYLSVEKVKQTINKYPDVKAIIVTHPNYYGLASKHIEHLVEFAHDKGIPVLVDEAHGAHFILGDPFPISAVKANADIVVQSAHKTLPAMTMGSYLHMQGNIVDHEKVKYYLSVLQTSSPSYVIMASLDLARAYLKSLTEEKTFLIPNLIRMREDINKLQGLSIIESKDPNVIQDPLKVNIRSTQGYSGIQLQKSLEESGIFPELADINQVLLILSLTNEQKQPKIHSLKEISEIQEGNKPLLYSPASPIQEMPYTYKELTKLKKRRISLKEAVGNVSAETITPYPPGIPLIMKGEEIQGYHIEKLRQLLENHYHIQGGSFIKQQELFIYQGGRQHEKR</sequence>